<comment type="caution">
    <text evidence="1">The sequence shown here is derived from an EMBL/GenBank/DDBJ whole genome shotgun (WGS) entry which is preliminary data.</text>
</comment>
<proteinExistence type="predicted"/>
<evidence type="ECO:0000313" key="2">
    <source>
        <dbReference type="Proteomes" id="UP001430953"/>
    </source>
</evidence>
<protein>
    <submittedName>
        <fullName evidence="1">Uncharacterized protein</fullName>
    </submittedName>
</protein>
<evidence type="ECO:0000313" key="1">
    <source>
        <dbReference type="EMBL" id="KAL0109195.1"/>
    </source>
</evidence>
<gene>
    <name evidence="1" type="ORF">PUN28_014347</name>
</gene>
<organism evidence="1 2">
    <name type="scientific">Cardiocondyla obscurior</name>
    <dbReference type="NCBI Taxonomy" id="286306"/>
    <lineage>
        <taxon>Eukaryota</taxon>
        <taxon>Metazoa</taxon>
        <taxon>Ecdysozoa</taxon>
        <taxon>Arthropoda</taxon>
        <taxon>Hexapoda</taxon>
        <taxon>Insecta</taxon>
        <taxon>Pterygota</taxon>
        <taxon>Neoptera</taxon>
        <taxon>Endopterygota</taxon>
        <taxon>Hymenoptera</taxon>
        <taxon>Apocrita</taxon>
        <taxon>Aculeata</taxon>
        <taxon>Formicoidea</taxon>
        <taxon>Formicidae</taxon>
        <taxon>Myrmicinae</taxon>
        <taxon>Cardiocondyla</taxon>
    </lineage>
</organism>
<name>A0AAW2F246_9HYME</name>
<dbReference type="AlphaFoldDB" id="A0AAW2F246"/>
<reference evidence="1 2" key="1">
    <citation type="submission" date="2023-03" db="EMBL/GenBank/DDBJ databases">
        <title>High recombination rates correlate with genetic variation in Cardiocondyla obscurior ants.</title>
        <authorList>
            <person name="Errbii M."/>
        </authorList>
    </citation>
    <scope>NUCLEOTIDE SEQUENCE [LARGE SCALE GENOMIC DNA]</scope>
    <source>
        <strain evidence="1">Alpha-2009</strain>
        <tissue evidence="1">Whole body</tissue>
    </source>
</reference>
<keyword evidence="2" id="KW-1185">Reference proteome</keyword>
<accession>A0AAW2F246</accession>
<sequence length="67" mass="7691">MSGLMAYTTSIKDTWRSQETFRISCGAALAPLSRDPFRRSNLLSVLLSSRTRRRWPAVAVRLRIPRL</sequence>
<dbReference type="EMBL" id="JADYXP020000015">
    <property type="protein sequence ID" value="KAL0109195.1"/>
    <property type="molecule type" value="Genomic_DNA"/>
</dbReference>
<dbReference type="Proteomes" id="UP001430953">
    <property type="component" value="Unassembled WGS sequence"/>
</dbReference>